<evidence type="ECO:0000313" key="4">
    <source>
        <dbReference type="Proteomes" id="UP000315116"/>
    </source>
</evidence>
<dbReference type="EMBL" id="KX857216">
    <property type="protein sequence ID" value="ARF02810.1"/>
    <property type="molecule type" value="Genomic_DNA"/>
</dbReference>
<dbReference type="InterPro" id="IPR023796">
    <property type="entry name" value="Serpin_dom"/>
</dbReference>
<evidence type="ECO:0000256" key="1">
    <source>
        <dbReference type="ARBA" id="ARBA00008009"/>
    </source>
</evidence>
<evidence type="ECO:0000259" key="2">
    <source>
        <dbReference type="SMART" id="SM00093"/>
    </source>
</evidence>
<reference evidence="3 4" key="1">
    <citation type="journal article" date="2017" name="BMC Genomics">
        <title>Genomic characterization of two novel pathogenic avipoxviruses isolated from pacific shearwaters (Ardenna spp.).</title>
        <authorList>
            <person name="Sarker S."/>
            <person name="Das S."/>
            <person name="Lavers J.L."/>
            <person name="Hutton I."/>
            <person name="Helbig K."/>
            <person name="Imbery J."/>
            <person name="Upton C."/>
            <person name="Raidal S.R."/>
        </authorList>
    </citation>
    <scope>NUCLEOTIDE SEQUENCE [LARGE SCALE GENOMIC DNA]</scope>
    <source>
        <strain evidence="3 4">SWPV-1</strain>
    </source>
</reference>
<dbReference type="Pfam" id="PF00079">
    <property type="entry name" value="Serpin"/>
    <property type="match status" value="1"/>
</dbReference>
<dbReference type="Gene3D" id="2.30.39.10">
    <property type="entry name" value="Alpha-1-antitrypsin, domain 1"/>
    <property type="match status" value="1"/>
</dbReference>
<dbReference type="SMART" id="SM00093">
    <property type="entry name" value="SERPIN"/>
    <property type="match status" value="1"/>
</dbReference>
<gene>
    <name evidence="3" type="primary">SWPV1-249</name>
</gene>
<dbReference type="PANTHER" id="PTHR11461:SF342">
    <property type="entry name" value="SERINE PROTEASE INHIBITOR 28DC"/>
    <property type="match status" value="1"/>
</dbReference>
<dbReference type="PANTHER" id="PTHR11461">
    <property type="entry name" value="SERINE PROTEASE INHIBITOR, SERPIN"/>
    <property type="match status" value="1"/>
</dbReference>
<sequence length="340" mass="39447">MFTTAMIKEIYDSNKSLVFSPIGLYKILSNIRHGCNGETKKQLSALLDDSHYHENNNKYENIVTDISALVVKKCYNVHDNFIRDSNIIYNTQVFQFNGICQIPRIINKWIRGKSKHRISDIDCHIYENTKSIIINAVHFTTKYETFFKDAYKDTMEFTKYDGTTTAVTAVRTKPYYYPFTYVESIKCSIIQLWKLGYSFNMFIVVPDDEKCLDSLVDNISKETLSMIMSNNKDYKRLELWIPIFSLINEHNFSMPIFNLGCHNLFIEGDFTGISDISDFQVSGIVQKSIIELGCNFLQDKPVEEQGYLRFIINKPFMFIITDAFENTSMPLLMGIYNGPQ</sequence>
<dbReference type="InterPro" id="IPR042185">
    <property type="entry name" value="Serpin_sf_2"/>
</dbReference>
<dbReference type="PROSITE" id="PS00284">
    <property type="entry name" value="SERPIN"/>
    <property type="match status" value="1"/>
</dbReference>
<dbReference type="InterPro" id="IPR036186">
    <property type="entry name" value="Serpin_sf"/>
</dbReference>
<organism evidence="3 4">
    <name type="scientific">Shearwaterpox virus</name>
    <dbReference type="NCBI Taxonomy" id="1974596"/>
    <lineage>
        <taxon>Viruses</taxon>
        <taxon>Varidnaviria</taxon>
        <taxon>Bamfordvirae</taxon>
        <taxon>Nucleocytoviricota</taxon>
        <taxon>Pokkesviricetes</taxon>
        <taxon>Chitovirales</taxon>
        <taxon>Poxviridae</taxon>
        <taxon>Chordopoxvirinae</taxon>
        <taxon>Avipoxvirus</taxon>
        <taxon>Avipoxvirus canarypox</taxon>
        <taxon>Canarypox virus</taxon>
    </lineage>
</organism>
<dbReference type="SUPFAM" id="SSF56574">
    <property type="entry name" value="Serpins"/>
    <property type="match status" value="1"/>
</dbReference>
<dbReference type="InterPro" id="IPR042178">
    <property type="entry name" value="Serpin_sf_1"/>
</dbReference>
<dbReference type="InterPro" id="IPR023795">
    <property type="entry name" value="Serpin_CS"/>
</dbReference>
<proteinExistence type="inferred from homology"/>
<protein>
    <submittedName>
        <fullName evidence="3">SWPV1-249</fullName>
    </submittedName>
</protein>
<dbReference type="Proteomes" id="UP000315116">
    <property type="component" value="Segment"/>
</dbReference>
<dbReference type="InterPro" id="IPR000215">
    <property type="entry name" value="Serpin_fam"/>
</dbReference>
<dbReference type="GO" id="GO:0004867">
    <property type="term" value="F:serine-type endopeptidase inhibitor activity"/>
    <property type="evidence" value="ECO:0007669"/>
    <property type="project" value="InterPro"/>
</dbReference>
<name>A0A1V0S859_CNPV</name>
<evidence type="ECO:0000313" key="3">
    <source>
        <dbReference type="EMBL" id="ARF02810.1"/>
    </source>
</evidence>
<dbReference type="Gene3D" id="3.30.497.10">
    <property type="entry name" value="Antithrombin, subunit I, domain 2"/>
    <property type="match status" value="1"/>
</dbReference>
<dbReference type="CDD" id="cd00172">
    <property type="entry name" value="serpin"/>
    <property type="match status" value="1"/>
</dbReference>
<dbReference type="GO" id="GO:0005615">
    <property type="term" value="C:extracellular space"/>
    <property type="evidence" value="ECO:0007669"/>
    <property type="project" value="InterPro"/>
</dbReference>
<comment type="similarity">
    <text evidence="1">Belongs to the serpin family. Poxviruses subfamily.</text>
</comment>
<feature type="domain" description="Serpin" evidence="2">
    <location>
        <begin position="4"/>
        <end position="339"/>
    </location>
</feature>
<accession>A0A1V0S859</accession>